<dbReference type="STRING" id="1397666.RS24_02081"/>
<accession>U2WR04</accession>
<protein>
    <recommendedName>
        <fullName evidence="1">DUF1214 domain-containing protein</fullName>
    </recommendedName>
</protein>
<dbReference type="EMBL" id="AWXE01000005">
    <property type="protein sequence ID" value="ERL46010.1"/>
    <property type="molecule type" value="Genomic_DNA"/>
</dbReference>
<evidence type="ECO:0000313" key="3">
    <source>
        <dbReference type="Proteomes" id="UP000016762"/>
    </source>
</evidence>
<dbReference type="InterPro" id="IPR010621">
    <property type="entry name" value="DUF1214"/>
</dbReference>
<dbReference type="OrthoDB" id="7053758at2"/>
<sequence length="414" mass="46357">MTEAADRVYQDGERRVSSGQAWRDYCSILDIAGTLIDTIEAPLDDLDRAEWYRFLTRLMRNGAERFMENSEPERPRLRVTPWRQGINFQSPDQDHLLCEFIDGTHDYVIEGSLGTIPYFVIASWSAPMPVDAGSSDWADNGVEGLAEFNPAALRTTGFLQSNMLRTDEAGKFEIIVSRNNPGEGLNWLPIEADCAGLLVRNVYHDRAETVPPQFDIRRADGSAPRPINLSDVSLNLARAGQTVLAYAHMVCHWWQETLAASENRIVFDDEVYLSNGGVADRYHGFGRWSCPQDRALVIEFTPGTCEYWIFQLCNIWQENLDNYEDGNGYTQNKISTKLPDGTIRVIIAHEDPGVQGNYISPFGHKQGGMSLRLIKPQAPAPEVVLYDVALEELKENGLDALKTLKPVTSGVAQS</sequence>
<dbReference type="Pfam" id="PF06742">
    <property type="entry name" value="DUF1214"/>
    <property type="match status" value="1"/>
</dbReference>
<dbReference type="AlphaFoldDB" id="U2WR04"/>
<comment type="caution">
    <text evidence="2">The sequence shown here is derived from an EMBL/GenBank/DDBJ whole genome shotgun (WGS) entry which is preliminary data.</text>
</comment>
<proteinExistence type="predicted"/>
<evidence type="ECO:0000313" key="2">
    <source>
        <dbReference type="EMBL" id="ERL46010.1"/>
    </source>
</evidence>
<reference evidence="2 3" key="1">
    <citation type="journal article" date="2014" name="FEMS Microbiol. Ecol.">
        <title>Genomic differentiation among two strains of the PS1 clade isolated from geographically separated marine habitats.</title>
        <authorList>
            <person name="Jimenez-Infante F."/>
            <person name="Ngugi D.K."/>
            <person name="Alam I."/>
            <person name="Rashid M."/>
            <person name="Baalawi W."/>
            <person name="Kamau A.A."/>
            <person name="Bajic V.B."/>
            <person name="Stingl U."/>
        </authorList>
    </citation>
    <scope>NUCLEOTIDE SEQUENCE [LARGE SCALE GENOMIC DNA]</scope>
    <source>
        <strain evidence="2 3">RS24</strain>
    </source>
</reference>
<organism evidence="2 3">
    <name type="scientific">Candidatus Micropelagius thuwalensis</name>
    <dbReference type="NCBI Taxonomy" id="1397666"/>
    <lineage>
        <taxon>Bacteria</taxon>
        <taxon>Pseudomonadati</taxon>
        <taxon>Pseudomonadota</taxon>
        <taxon>Alphaproteobacteria</taxon>
        <taxon>PS1 clade</taxon>
        <taxon>Candidatus Micropelagius</taxon>
    </lineage>
</organism>
<gene>
    <name evidence="2" type="ORF">RS24_02081</name>
</gene>
<feature type="domain" description="DUF1214" evidence="1">
    <location>
        <begin position="102"/>
        <end position="193"/>
    </location>
</feature>
<evidence type="ECO:0000259" key="1">
    <source>
        <dbReference type="Pfam" id="PF06742"/>
    </source>
</evidence>
<dbReference type="PATRIC" id="fig|1397666.3.peg.1911"/>
<keyword evidence="3" id="KW-1185">Reference proteome</keyword>
<dbReference type="eggNOG" id="COG5361">
    <property type="taxonomic scope" value="Bacteria"/>
</dbReference>
<dbReference type="Proteomes" id="UP000016762">
    <property type="component" value="Unassembled WGS sequence"/>
</dbReference>
<name>U2WR04_9PROT</name>